<comment type="caution">
    <text evidence="1">The sequence shown here is derived from an EMBL/GenBank/DDBJ whole genome shotgun (WGS) entry which is preliminary data.</text>
</comment>
<name>A0ABV8PRI6_9FLAO</name>
<sequence>MSLGISCITTHCEDDVMIYTVECLVDCEPGNLICASDTILDCIDAVNNHETFPYVADDLEFIAWKDGKKVAVAVLVGNRKGDSREDLNPVTYEEVIGKMEAV</sequence>
<accession>A0ABV8PRI6</accession>
<reference evidence="2" key="1">
    <citation type="journal article" date="2019" name="Int. J. Syst. Evol. Microbiol.">
        <title>The Global Catalogue of Microorganisms (GCM) 10K type strain sequencing project: providing services to taxonomists for standard genome sequencing and annotation.</title>
        <authorList>
            <consortium name="The Broad Institute Genomics Platform"/>
            <consortium name="The Broad Institute Genome Sequencing Center for Infectious Disease"/>
            <person name="Wu L."/>
            <person name="Ma J."/>
        </authorList>
    </citation>
    <scope>NUCLEOTIDE SEQUENCE [LARGE SCALE GENOMIC DNA]</scope>
    <source>
        <strain evidence="2">CGMCC 1.15774</strain>
    </source>
</reference>
<evidence type="ECO:0000313" key="1">
    <source>
        <dbReference type="EMBL" id="MFC4221966.1"/>
    </source>
</evidence>
<protein>
    <submittedName>
        <fullName evidence="1">Uncharacterized protein</fullName>
    </submittedName>
</protein>
<organism evidence="1 2">
    <name type="scientific">Flagellimonas marina</name>
    <dbReference type="NCBI Taxonomy" id="1775168"/>
    <lineage>
        <taxon>Bacteria</taxon>
        <taxon>Pseudomonadati</taxon>
        <taxon>Bacteroidota</taxon>
        <taxon>Flavobacteriia</taxon>
        <taxon>Flavobacteriales</taxon>
        <taxon>Flavobacteriaceae</taxon>
        <taxon>Flagellimonas</taxon>
    </lineage>
</organism>
<dbReference type="RefSeq" id="WP_379767447.1">
    <property type="nucleotide sequence ID" value="NZ_JBHSCL010000010.1"/>
</dbReference>
<keyword evidence="2" id="KW-1185">Reference proteome</keyword>
<gene>
    <name evidence="1" type="ORF">ACFOWS_17570</name>
</gene>
<dbReference type="Proteomes" id="UP001595841">
    <property type="component" value="Unassembled WGS sequence"/>
</dbReference>
<dbReference type="EMBL" id="JBHSCL010000010">
    <property type="protein sequence ID" value="MFC4221966.1"/>
    <property type="molecule type" value="Genomic_DNA"/>
</dbReference>
<evidence type="ECO:0000313" key="2">
    <source>
        <dbReference type="Proteomes" id="UP001595841"/>
    </source>
</evidence>
<proteinExistence type="predicted"/>